<gene>
    <name evidence="3" type="ORF">FNH21_12660</name>
</gene>
<feature type="region of interest" description="Disordered" evidence="1">
    <location>
        <begin position="1"/>
        <end position="94"/>
    </location>
</feature>
<feature type="domain" description="DUF1990" evidence="2">
    <location>
        <begin position="77"/>
        <end position="251"/>
    </location>
</feature>
<evidence type="ECO:0000313" key="4">
    <source>
        <dbReference type="Proteomes" id="UP000326464"/>
    </source>
</evidence>
<accession>A0A7X1NRB7</accession>
<keyword evidence="4" id="KW-1185">Reference proteome</keyword>
<evidence type="ECO:0000259" key="2">
    <source>
        <dbReference type="Pfam" id="PF09348"/>
    </source>
</evidence>
<protein>
    <submittedName>
        <fullName evidence="3">DUF1990 domain-containing protein</fullName>
    </submittedName>
</protein>
<comment type="caution">
    <text evidence="3">The sequence shown here is derived from an EMBL/GenBank/DDBJ whole genome shotgun (WGS) entry which is preliminary data.</text>
</comment>
<dbReference type="OrthoDB" id="120660at2"/>
<dbReference type="Pfam" id="PF09348">
    <property type="entry name" value="DUF1990"/>
    <property type="match status" value="1"/>
</dbReference>
<evidence type="ECO:0000256" key="1">
    <source>
        <dbReference type="SAM" id="MobiDB-lite"/>
    </source>
</evidence>
<proteinExistence type="predicted"/>
<organism evidence="3 4">
    <name type="scientific">Arthrobacter bussei</name>
    <dbReference type="NCBI Taxonomy" id="2594179"/>
    <lineage>
        <taxon>Bacteria</taxon>
        <taxon>Bacillati</taxon>
        <taxon>Actinomycetota</taxon>
        <taxon>Actinomycetes</taxon>
        <taxon>Micrococcales</taxon>
        <taxon>Micrococcaceae</taxon>
        <taxon>Arthrobacter</taxon>
    </lineage>
</organism>
<dbReference type="Proteomes" id="UP000326464">
    <property type="component" value="Unassembled WGS sequence"/>
</dbReference>
<evidence type="ECO:0000313" key="3">
    <source>
        <dbReference type="EMBL" id="MPY11557.1"/>
    </source>
</evidence>
<dbReference type="InterPro" id="IPR018960">
    <property type="entry name" value="DUF1990"/>
</dbReference>
<dbReference type="EMBL" id="VJXX01000004">
    <property type="protein sequence ID" value="MPY11557.1"/>
    <property type="molecule type" value="Genomic_DNA"/>
</dbReference>
<sequence length="260" mass="27819">MPWWSRLPGGAAGDVSDESHRSGPHLATASPGWGDTAGGPPRAPAPPRARWSTRLGPGRRPARHRTPTEEDAMEQFTYEERGATDRPFPGSLEGGWPSGYTVMVESREIATDDPSASFIALTEGILAWELHRGAGLTMDSPVERAEPGAHVISGFGLGRARIKAPCRVIWSRAPQLDGAGRAVPGQRGGFGYGTLPGHPVRGEEGFYAELTADNRLLFICSAYSVPAGPLFRLAAPVTRLTQRYVLSRYVAAARALARLG</sequence>
<name>A0A7X1NRB7_9MICC</name>
<reference evidence="4" key="1">
    <citation type="submission" date="2019-07" db="EMBL/GenBank/DDBJ databases">
        <title>Arthrobacter KR32 sp. nov., isolated from mountain cheese made of cows milk.</title>
        <authorList>
            <person name="Flegler A."/>
        </authorList>
    </citation>
    <scope>NUCLEOTIDE SEQUENCE [LARGE SCALE GENOMIC DNA]</scope>
    <source>
        <strain evidence="4">KR32</strain>
    </source>
</reference>
<dbReference type="AlphaFoldDB" id="A0A7X1NRB7"/>